<feature type="compositionally biased region" description="Basic and acidic residues" evidence="1">
    <location>
        <begin position="36"/>
        <end position="97"/>
    </location>
</feature>
<dbReference type="Proteomes" id="UP000549394">
    <property type="component" value="Unassembled WGS sequence"/>
</dbReference>
<feature type="compositionally biased region" description="Acidic residues" evidence="1">
    <location>
        <begin position="163"/>
        <end position="193"/>
    </location>
</feature>
<gene>
    <name evidence="2" type="ORF">DGYR_LOCUS1176</name>
</gene>
<dbReference type="Pfam" id="PF00235">
    <property type="entry name" value="Profilin"/>
    <property type="match status" value="1"/>
</dbReference>
<feature type="compositionally biased region" description="Basic and acidic residues" evidence="1">
    <location>
        <begin position="130"/>
        <end position="162"/>
    </location>
</feature>
<dbReference type="AlphaFoldDB" id="A0A7I8V8G0"/>
<dbReference type="InterPro" id="IPR036140">
    <property type="entry name" value="PFN_sf"/>
</dbReference>
<feature type="compositionally biased region" description="Basic and acidic residues" evidence="1">
    <location>
        <begin position="15"/>
        <end position="29"/>
    </location>
</feature>
<accession>A0A7I8V8G0</accession>
<reference evidence="2 3" key="1">
    <citation type="submission" date="2020-08" db="EMBL/GenBank/DDBJ databases">
        <authorList>
            <person name="Hejnol A."/>
        </authorList>
    </citation>
    <scope>NUCLEOTIDE SEQUENCE [LARGE SCALE GENOMIC DNA]</scope>
</reference>
<name>A0A7I8V8G0_9ANNE</name>
<evidence type="ECO:0000313" key="2">
    <source>
        <dbReference type="EMBL" id="CAD5111964.1"/>
    </source>
</evidence>
<feature type="compositionally biased region" description="Basic and acidic residues" evidence="1">
    <location>
        <begin position="104"/>
        <end position="121"/>
    </location>
</feature>
<keyword evidence="3" id="KW-1185">Reference proteome</keyword>
<feature type="region of interest" description="Disordered" evidence="1">
    <location>
        <begin position="15"/>
        <end position="197"/>
    </location>
</feature>
<evidence type="ECO:0000313" key="3">
    <source>
        <dbReference type="Proteomes" id="UP000549394"/>
    </source>
</evidence>
<proteinExistence type="predicted"/>
<organism evidence="2 3">
    <name type="scientific">Dimorphilus gyrociliatus</name>
    <dbReference type="NCBI Taxonomy" id="2664684"/>
    <lineage>
        <taxon>Eukaryota</taxon>
        <taxon>Metazoa</taxon>
        <taxon>Spiralia</taxon>
        <taxon>Lophotrochozoa</taxon>
        <taxon>Annelida</taxon>
        <taxon>Polychaeta</taxon>
        <taxon>Polychaeta incertae sedis</taxon>
        <taxon>Dinophilidae</taxon>
        <taxon>Dimorphilus</taxon>
    </lineage>
</organism>
<dbReference type="GO" id="GO:0003779">
    <property type="term" value="F:actin binding"/>
    <property type="evidence" value="ECO:0007669"/>
    <property type="project" value="InterPro"/>
</dbReference>
<dbReference type="SUPFAM" id="SSF55770">
    <property type="entry name" value="Profilin (actin-binding protein)"/>
    <property type="match status" value="1"/>
</dbReference>
<dbReference type="EMBL" id="CAJFCJ010000002">
    <property type="protein sequence ID" value="CAD5111964.1"/>
    <property type="molecule type" value="Genomic_DNA"/>
</dbReference>
<sequence length="359" mass="41180">MEKKMLSFIADLKRKISDLSKDDKEKADEKEAENESNIKVEEEGAAKGEVEEAVSEKEAPDKVHQEIKQEENAERKETEEAVKETKEKILTEVKGEKEAEEEKEAEKKEEVEKVKEEKSEEREEEIEEVKEEKIKEKEEEKVEVKEEVKSEEEKPKVVKEEAIIEEQEEEQQQEPEQEQEQEPEQEPEQEQEEDMGKCCSCIKTYDTLESEAEVPEEIKKEKDGNDFEEERAILMEYIVESEMVKSCCIVSFPSGQIRVNFPDEFVPNREGIQYVIEGFQGKPENLIEHGISLGCNLPNITPGSYDEGEALYSIDEATQIGCAVVKTNQCLLFVVFEGQLAPACRLASETGKLMKERGL</sequence>
<dbReference type="InterPro" id="IPR048278">
    <property type="entry name" value="PFN"/>
</dbReference>
<comment type="caution">
    <text evidence="2">The sequence shown here is derived from an EMBL/GenBank/DDBJ whole genome shotgun (WGS) entry which is preliminary data.</text>
</comment>
<protein>
    <submittedName>
        <fullName evidence="2">DgyrCDS1225</fullName>
    </submittedName>
</protein>
<evidence type="ECO:0000256" key="1">
    <source>
        <dbReference type="SAM" id="MobiDB-lite"/>
    </source>
</evidence>